<sequence>MSDKEDVLEDLFFDSNCKTSDNISIGSSNRAVSTVQENQPYATKKSKLVHRQKYAKFNDQADGQKLKKLLLLSYESYYATLSIIYPLIEALKFIFAEFKILNDAQDDEQTTPNYKQTTSIYTTSLNSNNICHNRLHSSIFDMSTSTYTASNLLAKLKCYLDPTQTPITKDI</sequence>
<evidence type="ECO:0000313" key="1">
    <source>
        <dbReference type="EMBL" id="CAG8453695.1"/>
    </source>
</evidence>
<comment type="caution">
    <text evidence="1">The sequence shown here is derived from an EMBL/GenBank/DDBJ whole genome shotgun (WGS) entry which is preliminary data.</text>
</comment>
<evidence type="ECO:0000313" key="2">
    <source>
        <dbReference type="Proteomes" id="UP000789759"/>
    </source>
</evidence>
<organism evidence="1 2">
    <name type="scientific">Cetraspora pellucida</name>
    <dbReference type="NCBI Taxonomy" id="1433469"/>
    <lineage>
        <taxon>Eukaryota</taxon>
        <taxon>Fungi</taxon>
        <taxon>Fungi incertae sedis</taxon>
        <taxon>Mucoromycota</taxon>
        <taxon>Glomeromycotina</taxon>
        <taxon>Glomeromycetes</taxon>
        <taxon>Diversisporales</taxon>
        <taxon>Gigasporaceae</taxon>
        <taxon>Cetraspora</taxon>
    </lineage>
</organism>
<protein>
    <submittedName>
        <fullName evidence="1">13716_t:CDS:1</fullName>
    </submittedName>
</protein>
<dbReference type="Proteomes" id="UP000789759">
    <property type="component" value="Unassembled WGS sequence"/>
</dbReference>
<name>A0A9N8VK30_9GLOM</name>
<gene>
    <name evidence="1" type="ORF">CPELLU_LOCUS279</name>
</gene>
<feature type="non-terminal residue" evidence="1">
    <location>
        <position position="171"/>
    </location>
</feature>
<dbReference type="AlphaFoldDB" id="A0A9N8VK30"/>
<keyword evidence="2" id="KW-1185">Reference proteome</keyword>
<reference evidence="1" key="1">
    <citation type="submission" date="2021-06" db="EMBL/GenBank/DDBJ databases">
        <authorList>
            <person name="Kallberg Y."/>
            <person name="Tangrot J."/>
            <person name="Rosling A."/>
        </authorList>
    </citation>
    <scope>NUCLEOTIDE SEQUENCE</scope>
    <source>
        <strain evidence="1">FL966</strain>
    </source>
</reference>
<dbReference type="EMBL" id="CAJVQA010000063">
    <property type="protein sequence ID" value="CAG8453695.1"/>
    <property type="molecule type" value="Genomic_DNA"/>
</dbReference>
<dbReference type="OrthoDB" id="2442333at2759"/>
<proteinExistence type="predicted"/>
<accession>A0A9N8VK30</accession>